<dbReference type="EMBL" id="MT144616">
    <property type="protein sequence ID" value="QJH95302.1"/>
    <property type="molecule type" value="Genomic_DNA"/>
</dbReference>
<dbReference type="EMBL" id="MT143999">
    <property type="protein sequence ID" value="QJA45926.1"/>
    <property type="molecule type" value="Genomic_DNA"/>
</dbReference>
<protein>
    <submittedName>
        <fullName evidence="2">Uncharacterized protein</fullName>
    </submittedName>
</protein>
<sequence>METLKVSENILKYIKFLDTGRAEIQKRAQRKAETIAEYEKQLAVTILRLYHQKLTEFEEQEIGKLPATLIEKTAKGICWKERLAMEQAEAEYKNAVVGMSALEAQLNGLQSLNRHLAEL</sequence>
<reference evidence="2" key="1">
    <citation type="submission" date="2020-03" db="EMBL/GenBank/DDBJ databases">
        <title>The deep terrestrial virosphere.</title>
        <authorList>
            <person name="Holmfeldt K."/>
            <person name="Nilsson E."/>
            <person name="Simone D."/>
            <person name="Lopez-Fernandez M."/>
            <person name="Wu X."/>
            <person name="de Brujin I."/>
            <person name="Lundin D."/>
            <person name="Andersson A."/>
            <person name="Bertilsson S."/>
            <person name="Dopson M."/>
        </authorList>
    </citation>
    <scope>NUCLEOTIDE SEQUENCE</scope>
    <source>
        <strain evidence="2">TM448A00287</strain>
        <strain evidence="3">TM448B00362</strain>
    </source>
</reference>
<gene>
    <name evidence="2" type="ORF">TM448A00287_0048</name>
    <name evidence="3" type="ORF">TM448B00362_0048</name>
</gene>
<dbReference type="AlphaFoldDB" id="A0A6H1ZDD3"/>
<accession>A0A6H1ZDD3</accession>
<name>A0A6H1ZDD3_9ZZZZ</name>
<evidence type="ECO:0000256" key="1">
    <source>
        <dbReference type="SAM" id="Coils"/>
    </source>
</evidence>
<keyword evidence="1" id="KW-0175">Coiled coil</keyword>
<feature type="coiled-coil region" evidence="1">
    <location>
        <begin position="85"/>
        <end position="119"/>
    </location>
</feature>
<proteinExistence type="predicted"/>
<organism evidence="2">
    <name type="scientific">viral metagenome</name>
    <dbReference type="NCBI Taxonomy" id="1070528"/>
    <lineage>
        <taxon>unclassified sequences</taxon>
        <taxon>metagenomes</taxon>
        <taxon>organismal metagenomes</taxon>
    </lineage>
</organism>
<evidence type="ECO:0000313" key="2">
    <source>
        <dbReference type="EMBL" id="QJA45926.1"/>
    </source>
</evidence>
<evidence type="ECO:0000313" key="3">
    <source>
        <dbReference type="EMBL" id="QJH95302.1"/>
    </source>
</evidence>